<evidence type="ECO:0000313" key="2">
    <source>
        <dbReference type="Proteomes" id="UP000250235"/>
    </source>
</evidence>
<organism evidence="1 2">
    <name type="scientific">Dorcoceras hygrometricum</name>
    <dbReference type="NCBI Taxonomy" id="472368"/>
    <lineage>
        <taxon>Eukaryota</taxon>
        <taxon>Viridiplantae</taxon>
        <taxon>Streptophyta</taxon>
        <taxon>Embryophyta</taxon>
        <taxon>Tracheophyta</taxon>
        <taxon>Spermatophyta</taxon>
        <taxon>Magnoliopsida</taxon>
        <taxon>eudicotyledons</taxon>
        <taxon>Gunneridae</taxon>
        <taxon>Pentapetalae</taxon>
        <taxon>asterids</taxon>
        <taxon>lamiids</taxon>
        <taxon>Lamiales</taxon>
        <taxon>Gesneriaceae</taxon>
        <taxon>Didymocarpoideae</taxon>
        <taxon>Trichosporeae</taxon>
        <taxon>Loxocarpinae</taxon>
        <taxon>Dorcoceras</taxon>
    </lineage>
</organism>
<sequence length="133" mass="14375">MVHGWEMLTSSRVNQGRPHEEAAFGRDLVVRRVCVVGYGSSHGSSRCCGWTRGWSSRRGSDHGRLEQVGCKGEGGGVASMEGEGVRLGLGLGLAWAGRFGWTGWFGWTGTVSRGSSQNFFKFGPVRPGEQNID</sequence>
<reference evidence="1 2" key="1">
    <citation type="journal article" date="2015" name="Proc. Natl. Acad. Sci. U.S.A.">
        <title>The resurrection genome of Boea hygrometrica: A blueprint for survival of dehydration.</title>
        <authorList>
            <person name="Xiao L."/>
            <person name="Yang G."/>
            <person name="Zhang L."/>
            <person name="Yang X."/>
            <person name="Zhao S."/>
            <person name="Ji Z."/>
            <person name="Zhou Q."/>
            <person name="Hu M."/>
            <person name="Wang Y."/>
            <person name="Chen M."/>
            <person name="Xu Y."/>
            <person name="Jin H."/>
            <person name="Xiao X."/>
            <person name="Hu G."/>
            <person name="Bao F."/>
            <person name="Hu Y."/>
            <person name="Wan P."/>
            <person name="Li L."/>
            <person name="Deng X."/>
            <person name="Kuang T."/>
            <person name="Xiang C."/>
            <person name="Zhu J.K."/>
            <person name="Oliver M.J."/>
            <person name="He Y."/>
        </authorList>
    </citation>
    <scope>NUCLEOTIDE SEQUENCE [LARGE SCALE GENOMIC DNA]</scope>
    <source>
        <strain evidence="2">cv. XS01</strain>
    </source>
</reference>
<name>A0A2Z7B7F9_9LAMI</name>
<evidence type="ECO:0000313" key="1">
    <source>
        <dbReference type="EMBL" id="KZV29956.1"/>
    </source>
</evidence>
<dbReference type="AlphaFoldDB" id="A0A2Z7B7F9"/>
<gene>
    <name evidence="1" type="ORF">F511_22961</name>
</gene>
<keyword evidence="2" id="KW-1185">Reference proteome</keyword>
<protein>
    <submittedName>
        <fullName evidence="1">Uncharacterized protein</fullName>
    </submittedName>
</protein>
<proteinExistence type="predicted"/>
<dbReference type="Proteomes" id="UP000250235">
    <property type="component" value="Unassembled WGS sequence"/>
</dbReference>
<dbReference type="EMBL" id="KV008794">
    <property type="protein sequence ID" value="KZV29956.1"/>
    <property type="molecule type" value="Genomic_DNA"/>
</dbReference>
<accession>A0A2Z7B7F9</accession>